<dbReference type="Proteomes" id="UP000006906">
    <property type="component" value="Chromosome 2"/>
</dbReference>
<keyword evidence="2" id="KW-1185">Reference proteome</keyword>
<evidence type="ECO:0000313" key="1">
    <source>
        <dbReference type="EMBL" id="PNW87719.1"/>
    </source>
</evidence>
<organism evidence="1 2">
    <name type="scientific">Chlamydomonas reinhardtii</name>
    <name type="common">Chlamydomonas smithii</name>
    <dbReference type="NCBI Taxonomy" id="3055"/>
    <lineage>
        <taxon>Eukaryota</taxon>
        <taxon>Viridiplantae</taxon>
        <taxon>Chlorophyta</taxon>
        <taxon>core chlorophytes</taxon>
        <taxon>Chlorophyceae</taxon>
        <taxon>CS clade</taxon>
        <taxon>Chlamydomonadales</taxon>
        <taxon>Chlamydomonadaceae</taxon>
        <taxon>Chlamydomonas</taxon>
    </lineage>
</organism>
<proteinExistence type="predicted"/>
<gene>
    <name evidence="1" type="ORF">CHLRE_02g143367v5</name>
</gene>
<dbReference type="KEGG" id="cre:CHLRE_02g143367v5"/>
<dbReference type="AlphaFoldDB" id="A0A2K3E4J9"/>
<dbReference type="OrthoDB" id="10010954at2759"/>
<dbReference type="GeneID" id="5727772"/>
<dbReference type="EMBL" id="CM008963">
    <property type="protein sequence ID" value="PNW87719.1"/>
    <property type="molecule type" value="Genomic_DNA"/>
</dbReference>
<accession>A0A2K3E4J9</accession>
<dbReference type="Gramene" id="PNW87719">
    <property type="protein sequence ID" value="PNW87719"/>
    <property type="gene ID" value="CHLRE_02g143367v5"/>
</dbReference>
<name>A0A2K3E4J9_CHLRE</name>
<protein>
    <submittedName>
        <fullName evidence="1">Uncharacterized protein</fullName>
    </submittedName>
</protein>
<dbReference type="ExpressionAtlas" id="A0A2K3E4J9">
    <property type="expression patterns" value="baseline"/>
</dbReference>
<sequence length="230" mass="24878">MLWPKSAQIATSGKLSPTWGSNVQGEVIPNGNYNDTTAVIEYFYGLAGPLDPNPANNLDVPRVVNIEVVWMTCNASTRTVATETFIQFADGRGNPGLKIDLIHVYKFTKKRQICGYSLVSKRQEILIDSMPGALDPAIIIPQVCGGVQYLCTGANQQFANYTACATFMQSIPLGTSASLDQSNVLCRRLHLNLAAIDPNLHCPHVGPSGGGKCTNKGVESQFLVKEFLNC</sequence>
<dbReference type="PaxDb" id="3055-EDO97110"/>
<evidence type="ECO:0000313" key="2">
    <source>
        <dbReference type="Proteomes" id="UP000006906"/>
    </source>
</evidence>
<dbReference type="RefSeq" id="XP_001702250.2">
    <property type="nucleotide sequence ID" value="XM_001702198.2"/>
</dbReference>
<dbReference type="InParanoid" id="A0A2K3E4J9"/>
<reference evidence="1 2" key="1">
    <citation type="journal article" date="2007" name="Science">
        <title>The Chlamydomonas genome reveals the evolution of key animal and plant functions.</title>
        <authorList>
            <person name="Merchant S.S."/>
            <person name="Prochnik S.E."/>
            <person name="Vallon O."/>
            <person name="Harris E.H."/>
            <person name="Karpowicz S.J."/>
            <person name="Witman G.B."/>
            <person name="Terry A."/>
            <person name="Salamov A."/>
            <person name="Fritz-Laylin L.K."/>
            <person name="Marechal-Drouard L."/>
            <person name="Marshall W.F."/>
            <person name="Qu L.H."/>
            <person name="Nelson D.R."/>
            <person name="Sanderfoot A.A."/>
            <person name="Spalding M.H."/>
            <person name="Kapitonov V.V."/>
            <person name="Ren Q."/>
            <person name="Ferris P."/>
            <person name="Lindquist E."/>
            <person name="Shapiro H."/>
            <person name="Lucas S.M."/>
            <person name="Grimwood J."/>
            <person name="Schmutz J."/>
            <person name="Cardol P."/>
            <person name="Cerutti H."/>
            <person name="Chanfreau G."/>
            <person name="Chen C.L."/>
            <person name="Cognat V."/>
            <person name="Croft M.T."/>
            <person name="Dent R."/>
            <person name="Dutcher S."/>
            <person name="Fernandez E."/>
            <person name="Fukuzawa H."/>
            <person name="Gonzalez-Ballester D."/>
            <person name="Gonzalez-Halphen D."/>
            <person name="Hallmann A."/>
            <person name="Hanikenne M."/>
            <person name="Hippler M."/>
            <person name="Inwood W."/>
            <person name="Jabbari K."/>
            <person name="Kalanon M."/>
            <person name="Kuras R."/>
            <person name="Lefebvre P.A."/>
            <person name="Lemaire S.D."/>
            <person name="Lobanov A.V."/>
            <person name="Lohr M."/>
            <person name="Manuell A."/>
            <person name="Meier I."/>
            <person name="Mets L."/>
            <person name="Mittag M."/>
            <person name="Mittelmeier T."/>
            <person name="Moroney J.V."/>
            <person name="Moseley J."/>
            <person name="Napoli C."/>
            <person name="Nedelcu A.M."/>
            <person name="Niyogi K."/>
            <person name="Novoselov S.V."/>
            <person name="Paulsen I.T."/>
            <person name="Pazour G."/>
            <person name="Purton S."/>
            <person name="Ral J.P."/>
            <person name="Riano-Pachon D.M."/>
            <person name="Riekhof W."/>
            <person name="Rymarquis L."/>
            <person name="Schroda M."/>
            <person name="Stern D."/>
            <person name="Umen J."/>
            <person name="Willows R."/>
            <person name="Wilson N."/>
            <person name="Zimmer S.L."/>
            <person name="Allmer J."/>
            <person name="Balk J."/>
            <person name="Bisova K."/>
            <person name="Chen C.J."/>
            <person name="Elias M."/>
            <person name="Gendler K."/>
            <person name="Hauser C."/>
            <person name="Lamb M.R."/>
            <person name="Ledford H."/>
            <person name="Long J.C."/>
            <person name="Minagawa J."/>
            <person name="Page M.D."/>
            <person name="Pan J."/>
            <person name="Pootakham W."/>
            <person name="Roje S."/>
            <person name="Rose A."/>
            <person name="Stahlberg E."/>
            <person name="Terauchi A.M."/>
            <person name="Yang P."/>
            <person name="Ball S."/>
            <person name="Bowler C."/>
            <person name="Dieckmann C.L."/>
            <person name="Gladyshev V.N."/>
            <person name="Green P."/>
            <person name="Jorgensen R."/>
            <person name="Mayfield S."/>
            <person name="Mueller-Roeber B."/>
            <person name="Rajamani S."/>
            <person name="Sayre R.T."/>
            <person name="Brokstein P."/>
            <person name="Dubchak I."/>
            <person name="Goodstein D."/>
            <person name="Hornick L."/>
            <person name="Huang Y.W."/>
            <person name="Jhaveri J."/>
            <person name="Luo Y."/>
            <person name="Martinez D."/>
            <person name="Ngau W.C."/>
            <person name="Otillar B."/>
            <person name="Poliakov A."/>
            <person name="Porter A."/>
            <person name="Szajkowski L."/>
            <person name="Werner G."/>
            <person name="Zhou K."/>
            <person name="Grigoriev I.V."/>
            <person name="Rokhsar D.S."/>
            <person name="Grossman A.R."/>
        </authorList>
    </citation>
    <scope>NUCLEOTIDE SEQUENCE [LARGE SCALE GENOMIC DNA]</scope>
    <source>
        <strain evidence="2">CC-503</strain>
    </source>
</reference>